<keyword evidence="2" id="KW-1185">Reference proteome</keyword>
<dbReference type="InterPro" id="IPR001902">
    <property type="entry name" value="SLC26A/SulP_fam"/>
</dbReference>
<dbReference type="AlphaFoldDB" id="A0A673FW23"/>
<evidence type="ECO:0000313" key="1">
    <source>
        <dbReference type="Ensembl" id="ENSSRHP00000007196.1"/>
    </source>
</evidence>
<name>A0A673FW23_9TELE</name>
<evidence type="ECO:0008006" key="3">
    <source>
        <dbReference type="Google" id="ProtNLM"/>
    </source>
</evidence>
<organism evidence="1 2">
    <name type="scientific">Sinocyclocheilus rhinocerous</name>
    <dbReference type="NCBI Taxonomy" id="307959"/>
    <lineage>
        <taxon>Eukaryota</taxon>
        <taxon>Metazoa</taxon>
        <taxon>Chordata</taxon>
        <taxon>Craniata</taxon>
        <taxon>Vertebrata</taxon>
        <taxon>Euteleostomi</taxon>
        <taxon>Actinopterygii</taxon>
        <taxon>Neopterygii</taxon>
        <taxon>Teleostei</taxon>
        <taxon>Ostariophysi</taxon>
        <taxon>Cypriniformes</taxon>
        <taxon>Cyprinidae</taxon>
        <taxon>Cyprininae</taxon>
        <taxon>Sinocyclocheilus</taxon>
    </lineage>
</organism>
<accession>A0A673FW23</accession>
<dbReference type="Ensembl" id="ENSSRHT00000007430.1">
    <property type="protein sequence ID" value="ENSSRHP00000007196.1"/>
    <property type="gene ID" value="ENSSRHG00000004289.1"/>
</dbReference>
<dbReference type="GO" id="GO:0016020">
    <property type="term" value="C:membrane"/>
    <property type="evidence" value="ECO:0007669"/>
    <property type="project" value="InterPro"/>
</dbReference>
<proteinExistence type="predicted"/>
<evidence type="ECO:0000313" key="2">
    <source>
        <dbReference type="Proteomes" id="UP000472270"/>
    </source>
</evidence>
<protein>
    <recommendedName>
        <fullName evidence="3">SLC26A/SulP transporter domain-containing protein</fullName>
    </recommendedName>
</protein>
<dbReference type="GO" id="GO:0055085">
    <property type="term" value="P:transmembrane transport"/>
    <property type="evidence" value="ECO:0007669"/>
    <property type="project" value="InterPro"/>
</dbReference>
<sequence>MDNQRCSECENFNPNPVYGLNEAQLDILGQRRWKAYRTIWAKLKEECSGPRLKSCFLSIAPLLSWLPQYSLRKNAIGDLISGISVGIMHLPQGLRLAHPLLFYLSYKLLYDNCILKYKNVC</sequence>
<reference evidence="1" key="1">
    <citation type="submission" date="2025-08" db="UniProtKB">
        <authorList>
            <consortium name="Ensembl"/>
        </authorList>
    </citation>
    <scope>IDENTIFICATION</scope>
</reference>
<reference evidence="1" key="2">
    <citation type="submission" date="2025-09" db="UniProtKB">
        <authorList>
            <consortium name="Ensembl"/>
        </authorList>
    </citation>
    <scope>IDENTIFICATION</scope>
</reference>
<dbReference type="Proteomes" id="UP000472270">
    <property type="component" value="Unassembled WGS sequence"/>
</dbReference>
<dbReference type="PANTHER" id="PTHR11814">
    <property type="entry name" value="SULFATE TRANSPORTER"/>
    <property type="match status" value="1"/>
</dbReference>